<dbReference type="PANTHER" id="PTHR43630">
    <property type="entry name" value="POLY-BETA-1,6-N-ACETYL-D-GLUCOSAMINE SYNTHASE"/>
    <property type="match status" value="1"/>
</dbReference>
<dbReference type="InterPro" id="IPR001173">
    <property type="entry name" value="Glyco_trans_2-like"/>
</dbReference>
<dbReference type="EMBL" id="SSOB01000059">
    <property type="protein sequence ID" value="THF73249.1"/>
    <property type="molecule type" value="Genomic_DNA"/>
</dbReference>
<dbReference type="InterPro" id="IPR011990">
    <property type="entry name" value="TPR-like_helical_dom_sf"/>
</dbReference>
<organism evidence="2 3">
    <name type="scientific">Cohnella fermenti</name>
    <dbReference type="NCBI Taxonomy" id="2565925"/>
    <lineage>
        <taxon>Bacteria</taxon>
        <taxon>Bacillati</taxon>
        <taxon>Bacillota</taxon>
        <taxon>Bacilli</taxon>
        <taxon>Bacillales</taxon>
        <taxon>Paenibacillaceae</taxon>
        <taxon>Cohnella</taxon>
    </lineage>
</organism>
<evidence type="ECO:0000259" key="1">
    <source>
        <dbReference type="Pfam" id="PF00535"/>
    </source>
</evidence>
<feature type="domain" description="Glycosyltransferase 2-like" evidence="1">
    <location>
        <begin position="5"/>
        <end position="90"/>
    </location>
</feature>
<comment type="caution">
    <text evidence="2">The sequence shown here is derived from an EMBL/GenBank/DDBJ whole genome shotgun (WGS) entry which is preliminary data.</text>
</comment>
<sequence length="362" mass="41847">MVTVSLCMIVKNEEEVLDRCLGSVADLVDEIVIVDTGSKDRTKEIAERYSARIHDYEWIDDFAAARNYSFSLATQEYILWLDADDRLLERDRELFRELKLTLDPAVDSVAMEYHLAFDSNGKTAAMARRNRLVRRACGFKWHNPIHEYLEVDGNVYLTHIAVTHDRRGDHSPRNLAIFRRMLEREGELTGRNVLYYANELADSKMYREAAETYERFLEQPGQYYEDYVLACSKLAECRHYLGDMEGKLRSLVRIMAYDLPRADHCCAIGYCYQDRGDVRKAIFWYELALTLELPVHHFGVVNLIAWTWLPHLQLCVCYGLLGDLERAYEHNEKALEFLPDDPNLLANRAKLTEALGLGGDSA</sequence>
<dbReference type="InterPro" id="IPR029044">
    <property type="entry name" value="Nucleotide-diphossugar_trans"/>
</dbReference>
<protein>
    <submittedName>
        <fullName evidence="2">Glycosyltransferase</fullName>
    </submittedName>
</protein>
<accession>A0A4S4BH56</accession>
<dbReference type="AlphaFoldDB" id="A0A4S4BH56"/>
<dbReference type="Proteomes" id="UP000310636">
    <property type="component" value="Unassembled WGS sequence"/>
</dbReference>
<dbReference type="Gene3D" id="3.90.550.10">
    <property type="entry name" value="Spore Coat Polysaccharide Biosynthesis Protein SpsA, Chain A"/>
    <property type="match status" value="1"/>
</dbReference>
<gene>
    <name evidence="2" type="ORF">E6C55_29935</name>
</gene>
<dbReference type="OrthoDB" id="9815923at2"/>
<keyword evidence="2" id="KW-0808">Transferase</keyword>
<evidence type="ECO:0000313" key="3">
    <source>
        <dbReference type="Proteomes" id="UP000310636"/>
    </source>
</evidence>
<proteinExistence type="predicted"/>
<dbReference type="Pfam" id="PF00535">
    <property type="entry name" value="Glycos_transf_2"/>
    <property type="match status" value="1"/>
</dbReference>
<evidence type="ECO:0000313" key="2">
    <source>
        <dbReference type="EMBL" id="THF73249.1"/>
    </source>
</evidence>
<dbReference type="CDD" id="cd02511">
    <property type="entry name" value="Beta4Glucosyltransferase"/>
    <property type="match status" value="1"/>
</dbReference>
<dbReference type="SMART" id="SM00028">
    <property type="entry name" value="TPR"/>
    <property type="match status" value="2"/>
</dbReference>
<keyword evidence="3" id="KW-1185">Reference proteome</keyword>
<dbReference type="SUPFAM" id="SSF53448">
    <property type="entry name" value="Nucleotide-diphospho-sugar transferases"/>
    <property type="match status" value="1"/>
</dbReference>
<dbReference type="RefSeq" id="WP_136373512.1">
    <property type="nucleotide sequence ID" value="NZ_SSOB01000059.1"/>
</dbReference>
<dbReference type="SUPFAM" id="SSF81901">
    <property type="entry name" value="HCP-like"/>
    <property type="match status" value="1"/>
</dbReference>
<dbReference type="Gene3D" id="1.25.40.10">
    <property type="entry name" value="Tetratricopeptide repeat domain"/>
    <property type="match status" value="1"/>
</dbReference>
<dbReference type="InterPro" id="IPR019734">
    <property type="entry name" value="TPR_rpt"/>
</dbReference>
<dbReference type="GO" id="GO:0016740">
    <property type="term" value="F:transferase activity"/>
    <property type="evidence" value="ECO:0007669"/>
    <property type="project" value="UniProtKB-KW"/>
</dbReference>
<dbReference type="PANTHER" id="PTHR43630:SF2">
    <property type="entry name" value="GLYCOSYLTRANSFERASE"/>
    <property type="match status" value="1"/>
</dbReference>
<name>A0A4S4BH56_9BACL</name>
<reference evidence="2 3" key="1">
    <citation type="submission" date="2019-04" db="EMBL/GenBank/DDBJ databases">
        <title>Cohnella sp. nov. isolated from preserved vegetables.</title>
        <authorList>
            <person name="Lin S.-Y."/>
            <person name="Hung M.-H."/>
            <person name="Young C.-C."/>
        </authorList>
    </citation>
    <scope>NUCLEOTIDE SEQUENCE [LARGE SCALE GENOMIC DNA]</scope>
    <source>
        <strain evidence="2 3">CC-MHH1044</strain>
    </source>
</reference>